<sequence>MRHFETGGLATTTGSVSVLPSAAPAQVRVIEGPLARSFLTTQWAGLFQQDPLATPYQAPGWLSAHADQLPLTATLMILMAESTGGPRAALAVVRDRTAGGWLEVTPLSTPSAEYVRIVGPDAEHPAIAAALAEALTRLDADVMLPDVPATSALGRYISQWQHALTRCARIPLPVPYQAMSRSTRRDHRRRKRDWAALATRGHRITYHRTQSAAELSNAYAALAHLHRRRWRASGPEHRVTSADGRLRTVLERCPDSAFIATLSIDGKPVAAQLCLHRGRHAYSMLPAMDPDHDDLAPGHALLRHLTDDLTTAGFASLDLGRTTCAPGQIAYKQQYTPTWSATVTAVRRTLPSRPDEMRGIA</sequence>
<name>A0ACC6Q903_9ACTN</name>
<evidence type="ECO:0000313" key="1">
    <source>
        <dbReference type="EMBL" id="MEJ8640116.1"/>
    </source>
</evidence>
<accession>A0ACC6Q903</accession>
<dbReference type="EC" id="2.3.1.-" evidence="1"/>
<organism evidence="1 2">
    <name type="scientific">Streptomyces achmelvichensis</name>
    <dbReference type="NCBI Taxonomy" id="3134111"/>
    <lineage>
        <taxon>Bacteria</taxon>
        <taxon>Bacillati</taxon>
        <taxon>Actinomycetota</taxon>
        <taxon>Actinomycetes</taxon>
        <taxon>Kitasatosporales</taxon>
        <taxon>Streptomycetaceae</taxon>
        <taxon>Streptomyces</taxon>
    </lineage>
</organism>
<proteinExistence type="predicted"/>
<keyword evidence="2" id="KW-1185">Reference proteome</keyword>
<protein>
    <submittedName>
        <fullName evidence="1">GNAT family N-acetyltransferase</fullName>
        <ecNumber evidence="1">2.3.1.-</ecNumber>
    </submittedName>
</protein>
<evidence type="ECO:0000313" key="2">
    <source>
        <dbReference type="Proteomes" id="UP001377168"/>
    </source>
</evidence>
<keyword evidence="1" id="KW-0012">Acyltransferase</keyword>
<gene>
    <name evidence="1" type="ORF">WKI67_43295</name>
</gene>
<reference evidence="1" key="1">
    <citation type="submission" date="2024-03" db="EMBL/GenBank/DDBJ databases">
        <title>Novel Streptomyces species of biotechnological and ecological value are a feature of Machair soil.</title>
        <authorList>
            <person name="Prole J.R."/>
            <person name="Goodfellow M."/>
            <person name="Allenby N."/>
            <person name="Ward A.C."/>
        </authorList>
    </citation>
    <scope>NUCLEOTIDE SEQUENCE</scope>
    <source>
        <strain evidence="1">MS2.AVA.5</strain>
    </source>
</reference>
<comment type="caution">
    <text evidence="1">The sequence shown here is derived from an EMBL/GenBank/DDBJ whole genome shotgun (WGS) entry which is preliminary data.</text>
</comment>
<dbReference type="Proteomes" id="UP001377168">
    <property type="component" value="Unassembled WGS sequence"/>
</dbReference>
<keyword evidence="1" id="KW-0808">Transferase</keyword>
<dbReference type="EMBL" id="JBBKAJ010000039">
    <property type="protein sequence ID" value="MEJ8640116.1"/>
    <property type="molecule type" value="Genomic_DNA"/>
</dbReference>